<dbReference type="Proteomes" id="UP000778523">
    <property type="component" value="Unassembled WGS sequence"/>
</dbReference>
<sequence>MFGTQPPSESTPGLSRLDVPQDVSDLVQIFLLDLDIASRHLEQALPFLTLQEHQYLERFRHSADQQRFALSRACLKQLLGAHLDITPEAIRLQSASHGKPELAPGSGAGKVHFNVSHASRYALLAISEQGPLGIDIEQQDPNRPLDALALQLLSPGERARHTPSLSAPDFYRYWTAKEAICKALGWGIGEHLVHFSITPAPTASARIHVSHLGQPLEACGLWPLAVPAGYAAALCLWRGPLLPAPAL</sequence>
<comment type="similarity">
    <text evidence="1">Belongs to the P-Pant transferase superfamily. Gsp/Sfp/HetI/AcpT family.</text>
</comment>
<dbReference type="InterPro" id="IPR037143">
    <property type="entry name" value="4-PPantetheinyl_Trfase_dom_sf"/>
</dbReference>
<accession>A0ABX2IJS2</accession>
<dbReference type="InterPro" id="IPR008278">
    <property type="entry name" value="4-PPantetheinyl_Trfase_dom"/>
</dbReference>
<evidence type="ECO:0000313" key="6">
    <source>
        <dbReference type="Proteomes" id="UP000778523"/>
    </source>
</evidence>
<keyword evidence="6" id="KW-1185">Reference proteome</keyword>
<feature type="domain" description="4'-phosphopantetheinyl transferase N-terminal" evidence="4">
    <location>
        <begin position="39"/>
        <end position="126"/>
    </location>
</feature>
<dbReference type="SUPFAM" id="SSF56214">
    <property type="entry name" value="4'-phosphopantetheinyl transferase"/>
    <property type="match status" value="2"/>
</dbReference>
<dbReference type="GO" id="GO:0016740">
    <property type="term" value="F:transferase activity"/>
    <property type="evidence" value="ECO:0007669"/>
    <property type="project" value="UniProtKB-KW"/>
</dbReference>
<evidence type="ECO:0000313" key="5">
    <source>
        <dbReference type="EMBL" id="NSL54551.1"/>
    </source>
</evidence>
<dbReference type="Pfam" id="PF22624">
    <property type="entry name" value="AASDHPPT_N"/>
    <property type="match status" value="1"/>
</dbReference>
<keyword evidence="2 5" id="KW-0808">Transferase</keyword>
<name>A0ABX2IJS2_9RHOO</name>
<evidence type="ECO:0000259" key="4">
    <source>
        <dbReference type="Pfam" id="PF22624"/>
    </source>
</evidence>
<dbReference type="PANTHER" id="PTHR12215:SF10">
    <property type="entry name" value="L-AMINOADIPATE-SEMIALDEHYDE DEHYDROGENASE-PHOSPHOPANTETHEINYL TRANSFERASE"/>
    <property type="match status" value="1"/>
</dbReference>
<protein>
    <submittedName>
        <fullName evidence="5">4'-phosphopantetheinyl transferase superfamily protein</fullName>
    </submittedName>
</protein>
<dbReference type="Gene3D" id="3.90.470.20">
    <property type="entry name" value="4'-phosphopantetheinyl transferase domain"/>
    <property type="match status" value="2"/>
</dbReference>
<dbReference type="EMBL" id="JABCSC020000001">
    <property type="protein sequence ID" value="NSL54551.1"/>
    <property type="molecule type" value="Genomic_DNA"/>
</dbReference>
<reference evidence="5 6" key="1">
    <citation type="submission" date="2020-06" db="EMBL/GenBank/DDBJ databases">
        <title>Draft genome of Uliginosibacterium sp. IMCC34675.</title>
        <authorList>
            <person name="Song J."/>
        </authorList>
    </citation>
    <scope>NUCLEOTIDE SEQUENCE [LARGE SCALE GENOMIC DNA]</scope>
    <source>
        <strain evidence="5 6">IMCC34675</strain>
    </source>
</reference>
<dbReference type="InterPro" id="IPR050559">
    <property type="entry name" value="P-Pant_transferase_sf"/>
</dbReference>
<comment type="caution">
    <text evidence="5">The sequence shown here is derived from an EMBL/GenBank/DDBJ whole genome shotgun (WGS) entry which is preliminary data.</text>
</comment>
<dbReference type="Pfam" id="PF01648">
    <property type="entry name" value="ACPS"/>
    <property type="match status" value="1"/>
</dbReference>
<evidence type="ECO:0000256" key="1">
    <source>
        <dbReference type="ARBA" id="ARBA00010990"/>
    </source>
</evidence>
<feature type="domain" description="4'-phosphopantetheinyl transferase" evidence="3">
    <location>
        <begin position="131"/>
        <end position="235"/>
    </location>
</feature>
<proteinExistence type="inferred from homology"/>
<dbReference type="RefSeq" id="WP_170021033.1">
    <property type="nucleotide sequence ID" value="NZ_JABCSC020000001.1"/>
</dbReference>
<dbReference type="PANTHER" id="PTHR12215">
    <property type="entry name" value="PHOSPHOPANTETHEINE TRANSFERASE"/>
    <property type="match status" value="1"/>
</dbReference>
<organism evidence="5 6">
    <name type="scientific">Uliginosibacterium aquaticum</name>
    <dbReference type="NCBI Taxonomy" id="2731212"/>
    <lineage>
        <taxon>Bacteria</taxon>
        <taxon>Pseudomonadati</taxon>
        <taxon>Pseudomonadota</taxon>
        <taxon>Betaproteobacteria</taxon>
        <taxon>Rhodocyclales</taxon>
        <taxon>Zoogloeaceae</taxon>
        <taxon>Uliginosibacterium</taxon>
    </lineage>
</organism>
<evidence type="ECO:0000259" key="3">
    <source>
        <dbReference type="Pfam" id="PF01648"/>
    </source>
</evidence>
<evidence type="ECO:0000256" key="2">
    <source>
        <dbReference type="ARBA" id="ARBA00022679"/>
    </source>
</evidence>
<dbReference type="InterPro" id="IPR055066">
    <property type="entry name" value="AASDHPPT_N"/>
</dbReference>
<gene>
    <name evidence="5" type="ORF">HJ583_005915</name>
</gene>